<dbReference type="GO" id="GO:0003723">
    <property type="term" value="F:RNA binding"/>
    <property type="evidence" value="ECO:0007669"/>
    <property type="project" value="InterPro"/>
</dbReference>
<dbReference type="PRINTS" id="PR00315">
    <property type="entry name" value="ELONGATNFCT"/>
</dbReference>
<keyword evidence="5" id="KW-0648">Protein biosynthesis</keyword>
<keyword evidence="4" id="KW-0547">Nucleotide-binding</keyword>
<dbReference type="SUPFAM" id="SSF50447">
    <property type="entry name" value="Translation proteins"/>
    <property type="match status" value="1"/>
</dbReference>
<dbReference type="Pfam" id="PF25461">
    <property type="entry name" value="Beta-barrel_SelB"/>
    <property type="match status" value="1"/>
</dbReference>
<dbReference type="InterPro" id="IPR004535">
    <property type="entry name" value="Transl_elong_SelB"/>
</dbReference>
<dbReference type="InterPro" id="IPR004161">
    <property type="entry name" value="EFTu-like_2"/>
</dbReference>
<dbReference type="InterPro" id="IPR048931">
    <property type="entry name" value="WHD_2nd_SelB_bact"/>
</dbReference>
<evidence type="ECO:0000256" key="3">
    <source>
        <dbReference type="ARBA" id="ARBA00022490"/>
    </source>
</evidence>
<dbReference type="eggNOG" id="COG3276">
    <property type="taxonomic scope" value="Bacteria"/>
</dbReference>
<organism evidence="10 11">
    <name type="scientific">Paraburkholderia phymatum (strain DSM 17167 / CIP 108236 / LMG 21445 / STM815)</name>
    <name type="common">Burkholderia phymatum</name>
    <dbReference type="NCBI Taxonomy" id="391038"/>
    <lineage>
        <taxon>Bacteria</taxon>
        <taxon>Pseudomonadati</taxon>
        <taxon>Pseudomonadota</taxon>
        <taxon>Betaproteobacteria</taxon>
        <taxon>Burkholderiales</taxon>
        <taxon>Burkholderiaceae</taxon>
        <taxon>Paraburkholderia</taxon>
    </lineage>
</organism>
<keyword evidence="3" id="KW-0963">Cytoplasm</keyword>
<dbReference type="InterPro" id="IPR000795">
    <property type="entry name" value="T_Tr_GTP-bd_dom"/>
</dbReference>
<dbReference type="AlphaFoldDB" id="B2JQU5"/>
<dbReference type="GO" id="GO:0003746">
    <property type="term" value="F:translation elongation factor activity"/>
    <property type="evidence" value="ECO:0007669"/>
    <property type="project" value="UniProtKB-KW"/>
</dbReference>
<dbReference type="SUPFAM" id="SSF46785">
    <property type="entry name" value="Winged helix' DNA-binding domain"/>
    <property type="match status" value="3"/>
</dbReference>
<dbReference type="NCBIfam" id="TIGR00475">
    <property type="entry name" value="selB"/>
    <property type="match status" value="1"/>
</dbReference>
<name>B2JQU5_PARP8</name>
<dbReference type="CDD" id="cd04171">
    <property type="entry name" value="SelB"/>
    <property type="match status" value="1"/>
</dbReference>
<dbReference type="STRING" id="391038.Bphy_4523"/>
<sequence length="646" mass="70018">MIVGTAGHIDHGKTTLVRALTGIDTDRLKEEKARGISIELGYAYAPLANGDVLGIIDVPGHEKLVHTMAAGACGIDYALLVIAADDGIMPQTREHLSILQLLGVTRGAIAMTKIDRVDTARIAQVREEIRAWLAPTPFVDAPIFETNATASDDSGVRALSRHLNDVAIARRARRDDGLFRLAVDRVFTLAGQGTIVTGTVFAGHVTTGDTLMLERGRQAVRVRSIHAQNRAADAGRAGQRCALNLAGIDKDAASRGDWIVDARLAKSSERLDVELTLLAEVDITLQHWAPLHVHIGTLHRVAHVALLDGERLAAGHTARAQLVFDAPVCALSGDRFIVRTAQATRTVGGGRVLDPFGPPRKRRTAERRAWLDALQSWLDARHLSPLLEVAPRGVARSMLMQLTGLPADALPLPADVETIALHGKDAGDAIVVLRKHWARLRSGVIAALDQYHARSPDEPGPDASRLRRIAAPLVPDAMWRALIDSLVVEGTVARSGPWLHLPGHSVSLDSNEQRIAAALLPLLVAGRFDPPWVRDLAKSTGQQDEAVRQVLRKLARQGSVYQVVRDLFYARDVVHELARLVAGIANEQGGALGASAFRDATGLGRKRAIQILECFDRIGYTRFQRDLHWLRPDSQLHEAVACEAGS</sequence>
<dbReference type="InterPro" id="IPR009000">
    <property type="entry name" value="Transl_B-barrel_sf"/>
</dbReference>
<dbReference type="OrthoDB" id="9803139at2"/>
<evidence type="ECO:0000313" key="11">
    <source>
        <dbReference type="Proteomes" id="UP000001192"/>
    </source>
</evidence>
<dbReference type="CDD" id="cd15491">
    <property type="entry name" value="selB_III"/>
    <property type="match status" value="1"/>
</dbReference>
<evidence type="ECO:0000259" key="9">
    <source>
        <dbReference type="PROSITE" id="PS51722"/>
    </source>
</evidence>
<dbReference type="GO" id="GO:0005737">
    <property type="term" value="C:cytoplasm"/>
    <property type="evidence" value="ECO:0007669"/>
    <property type="project" value="UniProtKB-SubCell"/>
</dbReference>
<dbReference type="InterPro" id="IPR036390">
    <property type="entry name" value="WH_DNA-bd_sf"/>
</dbReference>
<feature type="domain" description="Tr-type G" evidence="9">
    <location>
        <begin position="1"/>
        <end position="173"/>
    </location>
</feature>
<dbReference type="PROSITE" id="PS00301">
    <property type="entry name" value="G_TR_1"/>
    <property type="match status" value="1"/>
</dbReference>
<dbReference type="InterPro" id="IPR031157">
    <property type="entry name" value="G_TR_CS"/>
</dbReference>
<dbReference type="SUPFAM" id="SSF50465">
    <property type="entry name" value="EF-Tu/eEF-1alpha/eIF2-gamma C-terminal domain"/>
    <property type="match status" value="1"/>
</dbReference>
<evidence type="ECO:0000256" key="8">
    <source>
        <dbReference type="ARBA" id="ARBA00031615"/>
    </source>
</evidence>
<dbReference type="Gene3D" id="3.40.50.300">
    <property type="entry name" value="P-loop containing nucleotide triphosphate hydrolases"/>
    <property type="match status" value="1"/>
</dbReference>
<evidence type="ECO:0000313" key="10">
    <source>
        <dbReference type="EMBL" id="ACC73636.1"/>
    </source>
</evidence>
<protein>
    <recommendedName>
        <fullName evidence="2">Selenocysteine-specific elongation factor</fullName>
    </recommendedName>
    <alternativeName>
        <fullName evidence="8">SelB translation factor</fullName>
    </alternativeName>
</protein>
<evidence type="ECO:0000256" key="5">
    <source>
        <dbReference type="ARBA" id="ARBA00022917"/>
    </source>
</evidence>
<dbReference type="InterPro" id="IPR057335">
    <property type="entry name" value="Beta-barrel_SelB"/>
</dbReference>
<dbReference type="InterPro" id="IPR027417">
    <property type="entry name" value="P-loop_NTPase"/>
</dbReference>
<dbReference type="GO" id="GO:0003924">
    <property type="term" value="F:GTPase activity"/>
    <property type="evidence" value="ECO:0007669"/>
    <property type="project" value="InterPro"/>
</dbReference>
<dbReference type="GO" id="GO:0005525">
    <property type="term" value="F:GTP binding"/>
    <property type="evidence" value="ECO:0007669"/>
    <property type="project" value="UniProtKB-KW"/>
</dbReference>
<dbReference type="KEGG" id="bph:Bphy_4523"/>
<dbReference type="Gene3D" id="1.10.10.10">
    <property type="entry name" value="Winged helix-like DNA-binding domain superfamily/Winged helix DNA-binding domain"/>
    <property type="match status" value="3"/>
</dbReference>
<dbReference type="PROSITE" id="PS51722">
    <property type="entry name" value="G_TR_2"/>
    <property type="match status" value="1"/>
</dbReference>
<dbReference type="SUPFAM" id="SSF52540">
    <property type="entry name" value="P-loop containing nucleoside triphosphate hydrolases"/>
    <property type="match status" value="1"/>
</dbReference>
<dbReference type="InterPro" id="IPR009001">
    <property type="entry name" value="Transl_elong_EF1A/Init_IF2_C"/>
</dbReference>
<dbReference type="Pfam" id="PF09106">
    <property type="entry name" value="WHD_2nd_SelB"/>
    <property type="match status" value="1"/>
</dbReference>
<evidence type="ECO:0000256" key="7">
    <source>
        <dbReference type="ARBA" id="ARBA00025526"/>
    </source>
</evidence>
<dbReference type="InterPro" id="IPR050055">
    <property type="entry name" value="EF-Tu_GTPase"/>
</dbReference>
<dbReference type="RefSeq" id="WP_012403808.1">
    <property type="nucleotide sequence ID" value="NC_010623.1"/>
</dbReference>
<dbReference type="GO" id="GO:0001514">
    <property type="term" value="P:selenocysteine incorporation"/>
    <property type="evidence" value="ECO:0007669"/>
    <property type="project" value="InterPro"/>
</dbReference>
<proteinExistence type="predicted"/>
<gene>
    <name evidence="10" type="ordered locus">Bphy_4523</name>
</gene>
<dbReference type="Proteomes" id="UP000001192">
    <property type="component" value="Chromosome 2"/>
</dbReference>
<dbReference type="EMBL" id="CP001044">
    <property type="protein sequence ID" value="ACC73636.1"/>
    <property type="molecule type" value="Genomic_DNA"/>
</dbReference>
<evidence type="ECO:0000256" key="4">
    <source>
        <dbReference type="ARBA" id="ARBA00022741"/>
    </source>
</evidence>
<comment type="function">
    <text evidence="7">Translation factor necessary for the incorporation of selenocysteine into proteins. It probably replaces EF-Tu for the insertion of selenocysteine directed by the UGA codon. SelB binds GTP and GDP.</text>
</comment>
<dbReference type="InterPro" id="IPR015190">
    <property type="entry name" value="Elong_fac_SelB-wing-hlx_typ-2"/>
</dbReference>
<dbReference type="Pfam" id="PF03144">
    <property type="entry name" value="GTP_EFTU_D2"/>
    <property type="match status" value="1"/>
</dbReference>
<comment type="subcellular location">
    <subcellularLocation>
        <location evidence="1">Cytoplasm</location>
    </subcellularLocation>
</comment>
<dbReference type="Gene3D" id="2.40.30.10">
    <property type="entry name" value="Translation factors"/>
    <property type="match status" value="1"/>
</dbReference>
<keyword evidence="6" id="KW-0342">GTP-binding</keyword>
<evidence type="ECO:0000256" key="2">
    <source>
        <dbReference type="ARBA" id="ARBA00015953"/>
    </source>
</evidence>
<reference evidence="11" key="1">
    <citation type="journal article" date="2014" name="Stand. Genomic Sci.">
        <title>Complete genome sequence of Burkholderia phymatum STM815(T), a broad host range and efficient nitrogen-fixing symbiont of Mimosa species.</title>
        <authorList>
            <person name="Moulin L."/>
            <person name="Klonowska A."/>
            <person name="Caroline B."/>
            <person name="Booth K."/>
            <person name="Vriezen J.A."/>
            <person name="Melkonian R."/>
            <person name="James E.K."/>
            <person name="Young J.P."/>
            <person name="Bena G."/>
            <person name="Hauser L."/>
            <person name="Land M."/>
            <person name="Kyrpides N."/>
            <person name="Bruce D."/>
            <person name="Chain P."/>
            <person name="Copeland A."/>
            <person name="Pitluck S."/>
            <person name="Woyke T."/>
            <person name="Lizotte-Waniewski M."/>
            <person name="Bristow J."/>
            <person name="Riley M."/>
        </authorList>
    </citation>
    <scope>NUCLEOTIDE SEQUENCE [LARGE SCALE GENOMIC DNA]</scope>
    <source>
        <strain evidence="11">DSM 17167 / CIP 108236 / LMG 21445 / STM815</strain>
    </source>
</reference>
<dbReference type="InterPro" id="IPR036388">
    <property type="entry name" value="WH-like_DNA-bd_sf"/>
</dbReference>
<evidence type="ECO:0000256" key="6">
    <source>
        <dbReference type="ARBA" id="ARBA00023134"/>
    </source>
</evidence>
<accession>B2JQU5</accession>
<dbReference type="InterPro" id="IPR015191">
    <property type="entry name" value="SelB_WHD4"/>
</dbReference>
<dbReference type="Pfam" id="PF21214">
    <property type="entry name" value="WHD_2nd_SelB_bact"/>
    <property type="match status" value="1"/>
</dbReference>
<dbReference type="PANTHER" id="PTHR43721:SF22">
    <property type="entry name" value="ELONGATION FACTOR TU, MITOCHONDRIAL"/>
    <property type="match status" value="1"/>
</dbReference>
<dbReference type="PANTHER" id="PTHR43721">
    <property type="entry name" value="ELONGATION FACTOR TU-RELATED"/>
    <property type="match status" value="1"/>
</dbReference>
<keyword evidence="11" id="KW-1185">Reference proteome</keyword>
<dbReference type="Pfam" id="PF00009">
    <property type="entry name" value="GTP_EFTU"/>
    <property type="match status" value="1"/>
</dbReference>
<evidence type="ECO:0000256" key="1">
    <source>
        <dbReference type="ARBA" id="ARBA00004496"/>
    </source>
</evidence>
<dbReference type="Pfam" id="PF09107">
    <property type="entry name" value="WHD_3rd_SelB"/>
    <property type="match status" value="1"/>
</dbReference>
<dbReference type="HOGENOM" id="CLU_023030_2_0_4"/>
<keyword evidence="10" id="KW-0251">Elongation factor</keyword>